<comment type="cofactor">
    <cofactor evidence="1">
        <name>pyridoxal 5'-phosphate</name>
        <dbReference type="ChEBI" id="CHEBI:597326"/>
    </cofactor>
</comment>
<dbReference type="PRINTS" id="PR00799">
    <property type="entry name" value="TRANSAMINASE"/>
</dbReference>
<dbReference type="NCBIfam" id="NF006719">
    <property type="entry name" value="PRK09257.1"/>
    <property type="match status" value="1"/>
</dbReference>
<evidence type="ECO:0000256" key="4">
    <source>
        <dbReference type="ARBA" id="ARBA00022576"/>
    </source>
</evidence>
<dbReference type="Gene3D" id="3.40.640.10">
    <property type="entry name" value="Type I PLP-dependent aspartate aminotransferase-like (Major domain)"/>
    <property type="match status" value="1"/>
</dbReference>
<dbReference type="Proteomes" id="UP001060150">
    <property type="component" value="Chromosome"/>
</dbReference>
<dbReference type="RefSeq" id="WP_079046750.1">
    <property type="nucleotide sequence ID" value="NZ_CP102332.1"/>
</dbReference>
<evidence type="ECO:0000256" key="3">
    <source>
        <dbReference type="ARBA" id="ARBA00011738"/>
    </source>
</evidence>
<evidence type="ECO:0000313" key="9">
    <source>
        <dbReference type="Proteomes" id="UP001060150"/>
    </source>
</evidence>
<keyword evidence="9" id="KW-1185">Reference proteome</keyword>
<dbReference type="PANTHER" id="PTHR11879:SF22">
    <property type="entry name" value="ASPARTATE AMINOTRANSFERASE, MITOCHONDRIAL"/>
    <property type="match status" value="1"/>
</dbReference>
<evidence type="ECO:0000256" key="6">
    <source>
        <dbReference type="ARBA" id="ARBA00022898"/>
    </source>
</evidence>
<dbReference type="InterPro" id="IPR004839">
    <property type="entry name" value="Aminotransferase_I/II_large"/>
</dbReference>
<evidence type="ECO:0000313" key="8">
    <source>
        <dbReference type="EMBL" id="UUS33729.1"/>
    </source>
</evidence>
<dbReference type="EMBL" id="CP102332">
    <property type="protein sequence ID" value="UUS33729.1"/>
    <property type="molecule type" value="Genomic_DNA"/>
</dbReference>
<evidence type="ECO:0000256" key="1">
    <source>
        <dbReference type="ARBA" id="ARBA00001933"/>
    </source>
</evidence>
<dbReference type="InterPro" id="IPR015424">
    <property type="entry name" value="PyrdxlP-dep_Trfase"/>
</dbReference>
<feature type="domain" description="Aminotransferase class I/classII large" evidence="7">
    <location>
        <begin position="29"/>
        <end position="382"/>
    </location>
</feature>
<evidence type="ECO:0000256" key="2">
    <source>
        <dbReference type="ARBA" id="ARBA00007441"/>
    </source>
</evidence>
<dbReference type="InterPro" id="IPR015422">
    <property type="entry name" value="PyrdxlP-dep_Trfase_small"/>
</dbReference>
<dbReference type="SUPFAM" id="SSF53383">
    <property type="entry name" value="PLP-dependent transferases"/>
    <property type="match status" value="1"/>
</dbReference>
<evidence type="ECO:0000256" key="5">
    <source>
        <dbReference type="ARBA" id="ARBA00022679"/>
    </source>
</evidence>
<keyword evidence="6" id="KW-0663">Pyridoxal phosphate</keyword>
<protein>
    <submittedName>
        <fullName evidence="8">Aromatic amino acid transaminase</fullName>
    </submittedName>
</protein>
<gene>
    <name evidence="8" type="ORF">NRO40_24815</name>
</gene>
<sequence>MLELLPPPPADPLWDLAAEFGADPRPERLNLVLGVYRDHTGVTPVMRAVRDAELRLAERSASKEYRGLSGNTAFNRAMVAQVLGDGAAAARATAVQTVAGTGALRLLADLVRRTRPGTTVWISDPAYVNHRPILEAAGLVVRAYRWTDPQGLLEDLRGAGRDDVVLVQGCCHNPTGVDLDRATWEALAAMAGRAGWVPFVDLAYHGLGDGLEADLWATRMLAERLPEVLVAVSCSKNFGLYADRTGCAIVVGSSPRVLAHAETALQNAARTLYSMPPEHGAAIVATVLEDDALRSCWHAELNVMRRRVAANRAALVARLAELGCGAWAEPLARQKGMFAGLPLSPDGMRALRRDHAVYGTASGRLNIAGLPADRVDQLAGAIAAVLGGVPAFASGPGPGLSVPSQAVPV</sequence>
<organism evidence="8 9">
    <name type="scientific">Streptomyces changanensis</name>
    <dbReference type="NCBI Taxonomy" id="2964669"/>
    <lineage>
        <taxon>Bacteria</taxon>
        <taxon>Bacillati</taxon>
        <taxon>Actinomycetota</taxon>
        <taxon>Actinomycetes</taxon>
        <taxon>Kitasatosporales</taxon>
        <taxon>Streptomycetaceae</taxon>
        <taxon>Streptomyces</taxon>
    </lineage>
</organism>
<name>A0ABY5NCL4_9ACTN</name>
<comment type="subunit">
    <text evidence="3">Homodimer.</text>
</comment>
<proteinExistence type="inferred from homology"/>
<evidence type="ECO:0000259" key="7">
    <source>
        <dbReference type="Pfam" id="PF00155"/>
    </source>
</evidence>
<dbReference type="CDD" id="cd00609">
    <property type="entry name" value="AAT_like"/>
    <property type="match status" value="1"/>
</dbReference>
<comment type="similarity">
    <text evidence="2">Belongs to the class-I pyridoxal-phosphate-dependent aminotransferase family.</text>
</comment>
<dbReference type="PANTHER" id="PTHR11879">
    <property type="entry name" value="ASPARTATE AMINOTRANSFERASE"/>
    <property type="match status" value="1"/>
</dbReference>
<keyword evidence="4" id="KW-0032">Aminotransferase</keyword>
<dbReference type="InterPro" id="IPR015421">
    <property type="entry name" value="PyrdxlP-dep_Trfase_major"/>
</dbReference>
<dbReference type="Gene3D" id="3.90.1150.10">
    <property type="entry name" value="Aspartate Aminotransferase, domain 1"/>
    <property type="match status" value="1"/>
</dbReference>
<accession>A0ABY5NCL4</accession>
<dbReference type="Pfam" id="PF00155">
    <property type="entry name" value="Aminotran_1_2"/>
    <property type="match status" value="1"/>
</dbReference>
<keyword evidence="5" id="KW-0808">Transferase</keyword>
<dbReference type="InterPro" id="IPR000796">
    <property type="entry name" value="Asp_trans"/>
</dbReference>
<reference evidence="8" key="1">
    <citation type="submission" date="2022-08" db="EMBL/GenBank/DDBJ databases">
        <title>Streptomyces changanensis sp. nov., an actinomycete isolated from soil.</title>
        <authorList>
            <person name="Wu H."/>
            <person name="Han L."/>
        </authorList>
    </citation>
    <scope>NUCLEOTIDE SEQUENCE</scope>
    <source>
        <strain evidence="8">HL-66</strain>
    </source>
</reference>